<evidence type="ECO:0000256" key="3">
    <source>
        <dbReference type="SAM" id="SignalP"/>
    </source>
</evidence>
<dbReference type="AlphaFoldDB" id="A0A6U5N471"/>
<sequence>MRISGSIVTLLLLNVDPSSSFTSPAYLPRTFGVKSTDALYFKKGDMTDLSTMEPLLREEEEYGSGMTKKKSLALVRRIWNRLDTMKSSGVLLRDDDDDDSYQVGSAVAPAATQTAADYVSKTSEYGLKPPKPIDPSVLKRSDGGWKGILMFFGTFAGLIFWRWYRSKYIVKTNFWDIQPGLNIVVTSKKQDDELRAYTCKNCKATIFIARNREWYFEGETGLAGLGCFTCGTKGADNFVMDRDRIKEEVGDEDDFWENDRPMDYVQKAEYKVLLKQCGGDKEAALKLMEDKEAKEEALEAATRPEAFAEKYVKDAEVVEDDDGEAGDDGDDGDDDEEYDDDDDDDV</sequence>
<keyword evidence="2" id="KW-1133">Transmembrane helix</keyword>
<reference evidence="4" key="1">
    <citation type="submission" date="2021-01" db="EMBL/GenBank/DDBJ databases">
        <authorList>
            <person name="Corre E."/>
            <person name="Pelletier E."/>
            <person name="Niang G."/>
            <person name="Scheremetjew M."/>
            <person name="Finn R."/>
            <person name="Kale V."/>
            <person name="Holt S."/>
            <person name="Cochrane G."/>
            <person name="Meng A."/>
            <person name="Brown T."/>
            <person name="Cohen L."/>
        </authorList>
    </citation>
    <scope>NUCLEOTIDE SEQUENCE</scope>
    <source>
        <strain evidence="4">CCMP 410</strain>
    </source>
</reference>
<name>A0A6U5N471_9STRA</name>
<dbReference type="EMBL" id="HBGK01036364">
    <property type="protein sequence ID" value="CAD9295060.1"/>
    <property type="molecule type" value="Transcribed_RNA"/>
</dbReference>
<organism evidence="4">
    <name type="scientific">Grammatophora oceanica</name>
    <dbReference type="NCBI Taxonomy" id="210454"/>
    <lineage>
        <taxon>Eukaryota</taxon>
        <taxon>Sar</taxon>
        <taxon>Stramenopiles</taxon>
        <taxon>Ochrophyta</taxon>
        <taxon>Bacillariophyta</taxon>
        <taxon>Fragilariophyceae</taxon>
        <taxon>Fragilariophycidae</taxon>
        <taxon>Rhabdonematales</taxon>
        <taxon>Grammatophoraceae</taxon>
        <taxon>Grammatophora</taxon>
    </lineage>
</organism>
<evidence type="ECO:0000256" key="1">
    <source>
        <dbReference type="SAM" id="MobiDB-lite"/>
    </source>
</evidence>
<proteinExistence type="predicted"/>
<keyword evidence="3" id="KW-0732">Signal</keyword>
<feature type="chain" id="PRO_5036192260" evidence="3">
    <location>
        <begin position="21"/>
        <end position="346"/>
    </location>
</feature>
<evidence type="ECO:0000256" key="2">
    <source>
        <dbReference type="SAM" id="Phobius"/>
    </source>
</evidence>
<feature type="transmembrane region" description="Helical" evidence="2">
    <location>
        <begin position="144"/>
        <end position="164"/>
    </location>
</feature>
<keyword evidence="2" id="KW-0472">Membrane</keyword>
<feature type="region of interest" description="Disordered" evidence="1">
    <location>
        <begin position="296"/>
        <end position="346"/>
    </location>
</feature>
<evidence type="ECO:0000313" key="5">
    <source>
        <dbReference type="EMBL" id="CAD9295066.1"/>
    </source>
</evidence>
<feature type="compositionally biased region" description="Acidic residues" evidence="1">
    <location>
        <begin position="317"/>
        <end position="346"/>
    </location>
</feature>
<accession>A0A6U5N471</accession>
<protein>
    <submittedName>
        <fullName evidence="4">Uncharacterized protein</fullName>
    </submittedName>
</protein>
<feature type="compositionally biased region" description="Basic and acidic residues" evidence="1">
    <location>
        <begin position="306"/>
        <end position="316"/>
    </location>
</feature>
<dbReference type="EMBL" id="HBGK01036365">
    <property type="protein sequence ID" value="CAD9295066.1"/>
    <property type="molecule type" value="Transcribed_RNA"/>
</dbReference>
<evidence type="ECO:0000313" key="4">
    <source>
        <dbReference type="EMBL" id="CAD9295060.1"/>
    </source>
</evidence>
<feature type="signal peptide" evidence="3">
    <location>
        <begin position="1"/>
        <end position="20"/>
    </location>
</feature>
<keyword evidence="2" id="KW-0812">Transmembrane</keyword>
<gene>
    <name evidence="4" type="ORF">GOCE00092_LOCUS18823</name>
    <name evidence="5" type="ORF">GOCE00092_LOCUS18824</name>
</gene>